<reference evidence="3" key="3">
    <citation type="submission" date="2014-06" db="EMBL/GenBank/DDBJ databases">
        <authorList>
            <person name="Berkman J.Paul."/>
        </authorList>
    </citation>
    <scope>NUCLEOTIDE SEQUENCE [LARGE SCALE GENOMIC DNA]</scope>
</reference>
<feature type="domain" description="DUF7888" evidence="1">
    <location>
        <begin position="4"/>
        <end position="96"/>
    </location>
</feature>
<sequence>MIDFWKTYKTPAGWTATVCYCSKFEYDLENKSEEHYQFAGKDWCSETQLDAPDKPIELTCFHMMGANTFKARGDAGDANLAISRDEKKCEWKDKVLSCRA</sequence>
<accession>A0A0F7S7U7</accession>
<keyword evidence="4" id="KW-1185">Reference proteome</keyword>
<evidence type="ECO:0000313" key="2">
    <source>
        <dbReference type="EMBL" id="CDU22606.1"/>
    </source>
</evidence>
<gene>
    <name evidence="3" type="primary">SSCI21380.1</name>
    <name evidence="2" type="ORF">SPSC_01236</name>
</gene>
<reference evidence="2" key="2">
    <citation type="submission" date="2014-06" db="EMBL/GenBank/DDBJ databases">
        <authorList>
            <person name="Ju J."/>
            <person name="Zhang J."/>
        </authorList>
    </citation>
    <scope>NUCLEOTIDE SEQUENCE</scope>
    <source>
        <strain evidence="2">SscI8</strain>
    </source>
</reference>
<proteinExistence type="predicted"/>
<dbReference type="OrthoDB" id="3478218at2759"/>
<dbReference type="Pfam" id="PF25411">
    <property type="entry name" value="DUF7888"/>
    <property type="match status" value="1"/>
</dbReference>
<dbReference type="EMBL" id="CCFA01001106">
    <property type="protein sequence ID" value="CDW96980.1"/>
    <property type="molecule type" value="Genomic_DNA"/>
</dbReference>
<evidence type="ECO:0000313" key="3">
    <source>
        <dbReference type="EMBL" id="CDW96980.1"/>
    </source>
</evidence>
<dbReference type="InterPro" id="IPR057210">
    <property type="entry name" value="DUF7888"/>
</dbReference>
<evidence type="ECO:0000259" key="1">
    <source>
        <dbReference type="Pfam" id="PF25411"/>
    </source>
</evidence>
<protein>
    <submittedName>
        <fullName evidence="2">Related to DnaJ-like protein</fullName>
    </submittedName>
</protein>
<organism evidence="3 4">
    <name type="scientific">Sporisorium scitamineum</name>
    <dbReference type="NCBI Taxonomy" id="49012"/>
    <lineage>
        <taxon>Eukaryota</taxon>
        <taxon>Fungi</taxon>
        <taxon>Dikarya</taxon>
        <taxon>Basidiomycota</taxon>
        <taxon>Ustilaginomycotina</taxon>
        <taxon>Ustilaginomycetes</taxon>
        <taxon>Ustilaginales</taxon>
        <taxon>Ustilaginaceae</taxon>
        <taxon>Sporisorium</taxon>
    </lineage>
</organism>
<dbReference type="Proteomes" id="UP000242770">
    <property type="component" value="Unassembled WGS sequence"/>
</dbReference>
<reference evidence="4" key="1">
    <citation type="submission" date="2014-06" db="EMBL/GenBank/DDBJ databases">
        <authorList>
            <person name="Berkman P.J."/>
        </authorList>
    </citation>
    <scope>NUCLEOTIDE SEQUENCE [LARGE SCALE GENOMIC DNA]</scope>
</reference>
<dbReference type="AlphaFoldDB" id="A0A0F7S7U7"/>
<name>A0A0F7S7U7_9BASI</name>
<dbReference type="EMBL" id="LK056657">
    <property type="protein sequence ID" value="CDU22606.1"/>
    <property type="molecule type" value="Genomic_DNA"/>
</dbReference>
<evidence type="ECO:0000313" key="4">
    <source>
        <dbReference type="Proteomes" id="UP000242770"/>
    </source>
</evidence>